<dbReference type="EMBL" id="ML996701">
    <property type="protein sequence ID" value="KAF2397981.1"/>
    <property type="molecule type" value="Genomic_DNA"/>
</dbReference>
<feature type="compositionally biased region" description="Basic and acidic residues" evidence="1">
    <location>
        <begin position="122"/>
        <end position="146"/>
    </location>
</feature>
<feature type="compositionally biased region" description="Basic and acidic residues" evidence="1">
    <location>
        <begin position="254"/>
        <end position="267"/>
    </location>
</feature>
<keyword evidence="4" id="KW-1185">Reference proteome</keyword>
<feature type="compositionally biased region" description="Basic and acidic residues" evidence="1">
    <location>
        <begin position="104"/>
        <end position="114"/>
    </location>
</feature>
<feature type="domain" description="DUF8035" evidence="2">
    <location>
        <begin position="495"/>
        <end position="547"/>
    </location>
</feature>
<evidence type="ECO:0000313" key="4">
    <source>
        <dbReference type="Proteomes" id="UP000799640"/>
    </source>
</evidence>
<evidence type="ECO:0000259" key="2">
    <source>
        <dbReference type="Pfam" id="PF26118"/>
    </source>
</evidence>
<feature type="region of interest" description="Disordered" evidence="1">
    <location>
        <begin position="329"/>
        <end position="400"/>
    </location>
</feature>
<feature type="compositionally biased region" description="Basic and acidic residues" evidence="1">
    <location>
        <begin position="66"/>
        <end position="95"/>
    </location>
</feature>
<feature type="region of interest" description="Disordered" evidence="1">
    <location>
        <begin position="65"/>
        <end position="146"/>
    </location>
</feature>
<name>A0A6G1HPZ7_9PEZI</name>
<gene>
    <name evidence="3" type="ORF">EJ06DRAFT_523374</name>
</gene>
<dbReference type="Proteomes" id="UP000799640">
    <property type="component" value="Unassembled WGS sequence"/>
</dbReference>
<reference evidence="3" key="1">
    <citation type="journal article" date="2020" name="Stud. Mycol.">
        <title>101 Dothideomycetes genomes: a test case for predicting lifestyles and emergence of pathogens.</title>
        <authorList>
            <person name="Haridas S."/>
            <person name="Albert R."/>
            <person name="Binder M."/>
            <person name="Bloem J."/>
            <person name="Labutti K."/>
            <person name="Salamov A."/>
            <person name="Andreopoulos B."/>
            <person name="Baker S."/>
            <person name="Barry K."/>
            <person name="Bills G."/>
            <person name="Bluhm B."/>
            <person name="Cannon C."/>
            <person name="Castanera R."/>
            <person name="Culley D."/>
            <person name="Daum C."/>
            <person name="Ezra D."/>
            <person name="Gonzalez J."/>
            <person name="Henrissat B."/>
            <person name="Kuo A."/>
            <person name="Liang C."/>
            <person name="Lipzen A."/>
            <person name="Lutzoni F."/>
            <person name="Magnuson J."/>
            <person name="Mondo S."/>
            <person name="Nolan M."/>
            <person name="Ohm R."/>
            <person name="Pangilinan J."/>
            <person name="Park H.-J."/>
            <person name="Ramirez L."/>
            <person name="Alfaro M."/>
            <person name="Sun H."/>
            <person name="Tritt A."/>
            <person name="Yoshinaga Y."/>
            <person name="Zwiers L.-H."/>
            <person name="Turgeon B."/>
            <person name="Goodwin S."/>
            <person name="Spatafora J."/>
            <person name="Crous P."/>
            <person name="Grigoriev I."/>
        </authorList>
    </citation>
    <scope>NUCLEOTIDE SEQUENCE</scope>
    <source>
        <strain evidence="3">CBS 262.69</strain>
    </source>
</reference>
<feature type="compositionally biased region" description="Basic residues" evidence="1">
    <location>
        <begin position="388"/>
        <end position="399"/>
    </location>
</feature>
<proteinExistence type="predicted"/>
<organism evidence="3 4">
    <name type="scientific">Trichodelitschia bisporula</name>
    <dbReference type="NCBI Taxonomy" id="703511"/>
    <lineage>
        <taxon>Eukaryota</taxon>
        <taxon>Fungi</taxon>
        <taxon>Dikarya</taxon>
        <taxon>Ascomycota</taxon>
        <taxon>Pezizomycotina</taxon>
        <taxon>Dothideomycetes</taxon>
        <taxon>Dothideomycetes incertae sedis</taxon>
        <taxon>Phaeotrichales</taxon>
        <taxon>Phaeotrichaceae</taxon>
        <taxon>Trichodelitschia</taxon>
    </lineage>
</organism>
<feature type="compositionally biased region" description="Basic and acidic residues" evidence="1">
    <location>
        <begin position="200"/>
        <end position="223"/>
    </location>
</feature>
<evidence type="ECO:0000313" key="3">
    <source>
        <dbReference type="EMBL" id="KAF2397981.1"/>
    </source>
</evidence>
<feature type="region of interest" description="Disordered" evidence="1">
    <location>
        <begin position="200"/>
        <end position="282"/>
    </location>
</feature>
<dbReference type="InterPro" id="IPR058348">
    <property type="entry name" value="DUF8035"/>
</dbReference>
<dbReference type="Pfam" id="PF26118">
    <property type="entry name" value="DUF8035"/>
    <property type="match status" value="1"/>
</dbReference>
<protein>
    <recommendedName>
        <fullName evidence="2">DUF8035 domain-containing protein</fullName>
    </recommendedName>
</protein>
<evidence type="ECO:0000256" key="1">
    <source>
        <dbReference type="SAM" id="MobiDB-lite"/>
    </source>
</evidence>
<accession>A0A6G1HPZ7</accession>
<dbReference type="OrthoDB" id="5410752at2759"/>
<feature type="compositionally biased region" description="Basic and acidic residues" evidence="1">
    <location>
        <begin position="348"/>
        <end position="387"/>
    </location>
</feature>
<dbReference type="AlphaFoldDB" id="A0A6G1HPZ7"/>
<sequence length="593" mass="70781">MASRRNYPVADLYEERHSDYYRNNGRRTTTREYDELDVELARSNGPAFLRDDYGRSSNAGALVVRSQHEEIDRPAPRRREIEKDELIIRDRDSRPPRRRHRSHSRDDIVFRHSEASLPLRGGRQEETDIYIRHSDDKAPRHPRHRDVERDEFVVRRSEPDLTRTREVERDEFIVRRGEGERRAPRGREVEKEEIIIRRDEQREDRGRQRSVSRERISIREKSRVRGKSQPPQLIGREREEFVVRRRAPPTPPPRQERETITIKRTEARSPTPPPEPKQPEPIVRPPIVQEIHQEIITHHRHIDHGKYEDLEPRYSPRYLHVGYTGAERRAGVERARSLSPLPPPREPTPPRDTVESLEIDIRRRNGRGGDWEEDITFERTTRDDKQPSRRRSVSARRPRYHDDLEEEAEFYNRKALERGYVGEGYNGATKDWTIVDVPPGTERVKMDGAGGGSQEITWQRFNGVRRSKFMAGDREFDSGFGQPASNSRRKSRTQDMWTEITKDLVLKDAIEEMGYDYEETEYFFYVMEYLRYEDVLQLVEISDEIRRHRNRRLRELEWERDEFHSERGSRRGGGYDDRYYEREVVVDTSKRRY</sequence>